<evidence type="ECO:0000313" key="2">
    <source>
        <dbReference type="Proteomes" id="UP000517547"/>
    </source>
</evidence>
<reference evidence="1 2" key="1">
    <citation type="submission" date="2020-04" db="EMBL/GenBank/DDBJ databases">
        <title>Molecular characterization of pseudomonads from Agaricus bisporus reveal novel blotch 2 pathogens in Western Europe.</title>
        <authorList>
            <person name="Taparia T."/>
            <person name="Krijger M."/>
            <person name="Haynes E."/>
            <person name="Elpinstone J.G."/>
            <person name="Noble R."/>
            <person name="Van Der Wolf J."/>
        </authorList>
    </citation>
    <scope>NUCLEOTIDE SEQUENCE [LARGE SCALE GENOMIC DNA]</scope>
    <source>
        <strain evidence="1 2">IPO3738</strain>
    </source>
</reference>
<dbReference type="EMBL" id="JACAQE010000002">
    <property type="protein sequence ID" value="NWC13806.1"/>
    <property type="molecule type" value="Genomic_DNA"/>
</dbReference>
<protein>
    <submittedName>
        <fullName evidence="1">Transcriptional regulator</fullName>
    </submittedName>
</protein>
<dbReference type="GeneID" id="57658483"/>
<gene>
    <name evidence="1" type="ORF">HX845_09150</name>
</gene>
<evidence type="ECO:0000313" key="1">
    <source>
        <dbReference type="EMBL" id="NWC13806.1"/>
    </source>
</evidence>
<comment type="caution">
    <text evidence="1">The sequence shown here is derived from an EMBL/GenBank/DDBJ whole genome shotgun (WGS) entry which is preliminary data.</text>
</comment>
<organism evidence="1 2">
    <name type="scientific">Pseudomonas gingeri</name>
    <dbReference type="NCBI Taxonomy" id="117681"/>
    <lineage>
        <taxon>Bacteria</taxon>
        <taxon>Pseudomonadati</taxon>
        <taxon>Pseudomonadota</taxon>
        <taxon>Gammaproteobacteria</taxon>
        <taxon>Pseudomonadales</taxon>
        <taxon>Pseudomonadaceae</taxon>
        <taxon>Pseudomonas</taxon>
    </lineage>
</organism>
<dbReference type="Proteomes" id="UP000517547">
    <property type="component" value="Unassembled WGS sequence"/>
</dbReference>
<name>A0A7Y7XXH3_9PSED</name>
<dbReference type="AlphaFoldDB" id="A0A7Y7XXH3"/>
<accession>A0A7Y7XXH3</accession>
<dbReference type="RefSeq" id="WP_042935889.1">
    <property type="nucleotide sequence ID" value="NZ_JACAOR010000001.1"/>
</dbReference>
<sequence>MTDQLSHYTPSDELLVAFLDDELDIEERTRVEIAIAENEAVAERIEWLIRSDLPFQDAYGELLEQAPLARLEAMLDSLPSERARPPMSRRSFLAVAASFMVAGIAADRLFQVWQAPAPQSEVSWRSVVADYMTLYTTQTLDNLPGDEASQRAQLQNLDKGLGLALEPSQVALPGPQLKRVQMLEYEHVPIAQMAYLDPQHGPLALCITRSKNGVKPVTEEVRHGMNVVFWAGKTHAYMLIGRNSAAELQAMANVLRERFAT</sequence>
<proteinExistence type="predicted"/>